<dbReference type="Gene3D" id="3.20.20.80">
    <property type="entry name" value="Glycosidases"/>
    <property type="match status" value="1"/>
</dbReference>
<dbReference type="AlphaFoldDB" id="A0A6J4L6H7"/>
<dbReference type="SUPFAM" id="SSF51445">
    <property type="entry name" value="(Trans)glycosidases"/>
    <property type="match status" value="1"/>
</dbReference>
<dbReference type="Gene3D" id="3.40.50.880">
    <property type="match status" value="1"/>
</dbReference>
<gene>
    <name evidence="1" type="ORF">AVDCRST_MAG24-535</name>
</gene>
<reference evidence="1" key="1">
    <citation type="submission" date="2020-02" db="EMBL/GenBank/DDBJ databases">
        <authorList>
            <person name="Meier V. D."/>
        </authorList>
    </citation>
    <scope>NUCLEOTIDE SEQUENCE</scope>
    <source>
        <strain evidence="1">AVDCRST_MAG24</strain>
    </source>
</reference>
<accession>A0A6J4L6H7</accession>
<dbReference type="InterPro" id="IPR029062">
    <property type="entry name" value="Class_I_gatase-like"/>
</dbReference>
<sequence>MQRGVYFDAWFPRQHCYHPSLPPRRLRMIDDLVDYRATVLVWSALGGGSLSLPYLEQEAFGPVSARDRFYGFVNDSEFIAACRERGIKVFGIVFEAQGWEFPVELSDDESEVLALNELRGVGTRGWLGLREFSSNRYPSLWPPVERYFPEGLVNSRGEPVVDLIEECVARDIHQQPCHARWVECPDRDHQCFYMDRNNPVWREYLKGVIRIQVDAGVDGVQLDEAELPMGAFQYGACFCFDCMSLFRSWLQQLPADRLDPALAGVDLETFHYGDWLLEQGHDFKDDRASAPLWGDYYRMQCQAIERYFGELAAYTRSYAASVGREVLVSGNFFSCDPSYLALAEHVDLVITEMRTTTYRQPEWYRYVAGFAAYAGGAGGAKEVVVVENPYGGVVPELVALLGARRGQDLFRLSIYEGAAFGAPMSIPYGAWMGSTIEDSYSPPHGLATEVSAFLSACEHLFSTSSWHEVGVVFSVASTRELIGRADASDNLTNAVDASVRVPYRVATESLSKASVPFDVVVFADGQTAPDKVAEAPLSSYRTLVLPDCFDLTQAQATALEEALAAGTVLVVTDRFGETLAPEVRERLLQHPGVRRGTAEDVLTLTPLGRQVEVVGAEGVGVNVHRVAGGAALHLVNYDVGPDGARPTDELVVTLRLPGSGAVRRAVLHPADGPAVDLQVRPGAGPEDPVSVTAPPLGVYAIVELETEEGR</sequence>
<dbReference type="InterPro" id="IPR017853">
    <property type="entry name" value="GH"/>
</dbReference>
<evidence type="ECO:0000313" key="1">
    <source>
        <dbReference type="EMBL" id="CAA9325341.1"/>
    </source>
</evidence>
<name>A0A6J4L6H7_9ACTN</name>
<dbReference type="EMBL" id="CADCUF010000073">
    <property type="protein sequence ID" value="CAA9325341.1"/>
    <property type="molecule type" value="Genomic_DNA"/>
</dbReference>
<proteinExistence type="predicted"/>
<protein>
    <submittedName>
        <fullName evidence="1">Uncharacterized protein</fullName>
    </submittedName>
</protein>
<organism evidence="1">
    <name type="scientific">uncultured Nocardioidaceae bacterium</name>
    <dbReference type="NCBI Taxonomy" id="253824"/>
    <lineage>
        <taxon>Bacteria</taxon>
        <taxon>Bacillati</taxon>
        <taxon>Actinomycetota</taxon>
        <taxon>Actinomycetes</taxon>
        <taxon>Propionibacteriales</taxon>
        <taxon>Nocardioidaceae</taxon>
        <taxon>environmental samples</taxon>
    </lineage>
</organism>